<dbReference type="OrthoDB" id="50367at2157"/>
<gene>
    <name evidence="2" type="primary">cpdA_2</name>
    <name evidence="2" type="ORF">MBFIL_13160</name>
</gene>
<dbReference type="PATRIC" id="fig|55758.3.peg.1499"/>
<dbReference type="Proteomes" id="UP000077066">
    <property type="component" value="Unassembled WGS sequence"/>
</dbReference>
<dbReference type="STRING" id="55758.MBFIL_13160"/>
<dbReference type="GO" id="GO:0004114">
    <property type="term" value="F:3',5'-cyclic-nucleotide phosphodiesterase activity"/>
    <property type="evidence" value="ECO:0007669"/>
    <property type="project" value="UniProtKB-EC"/>
</dbReference>
<organism evidence="2 3">
    <name type="scientific">Methanobrevibacter filiformis</name>
    <dbReference type="NCBI Taxonomy" id="55758"/>
    <lineage>
        <taxon>Archaea</taxon>
        <taxon>Methanobacteriati</taxon>
        <taxon>Methanobacteriota</taxon>
        <taxon>Methanomada group</taxon>
        <taxon>Methanobacteria</taxon>
        <taxon>Methanobacteriales</taxon>
        <taxon>Methanobacteriaceae</taxon>
        <taxon>Methanobrevibacter</taxon>
    </lineage>
</organism>
<dbReference type="SUPFAM" id="SSF56300">
    <property type="entry name" value="Metallo-dependent phosphatases"/>
    <property type="match status" value="1"/>
</dbReference>
<feature type="domain" description="Calcineurin-like phosphoesterase" evidence="1">
    <location>
        <begin position="1"/>
        <end position="191"/>
    </location>
</feature>
<dbReference type="InterPro" id="IPR004843">
    <property type="entry name" value="Calcineurin-like_PHP"/>
</dbReference>
<comment type="caution">
    <text evidence="2">The sequence shown here is derived from an EMBL/GenBank/DDBJ whole genome shotgun (WGS) entry which is preliminary data.</text>
</comment>
<reference evidence="2 3" key="1">
    <citation type="submission" date="2016-04" db="EMBL/GenBank/DDBJ databases">
        <title>Genome sequence of Methanobrevibacter filiformis DSM 11501.</title>
        <authorList>
            <person name="Poehlein A."/>
            <person name="Seedorf H."/>
            <person name="Daniel R."/>
        </authorList>
    </citation>
    <scope>NUCLEOTIDE SEQUENCE [LARGE SCALE GENOMIC DNA]</scope>
    <source>
        <strain evidence="2 3">DSM 11501</strain>
    </source>
</reference>
<dbReference type="EMBL" id="LWMT01000242">
    <property type="protein sequence ID" value="KZX11754.1"/>
    <property type="molecule type" value="Genomic_DNA"/>
</dbReference>
<dbReference type="EC" id="3.1.4.17" evidence="2"/>
<dbReference type="PANTHER" id="PTHR37523">
    <property type="entry name" value="METALLOPHOSPHOESTERASE"/>
    <property type="match status" value="1"/>
</dbReference>
<dbReference type="InterPro" id="IPR029052">
    <property type="entry name" value="Metallo-depent_PP-like"/>
</dbReference>
<dbReference type="AlphaFoldDB" id="A0A166A9M7"/>
<evidence type="ECO:0000313" key="2">
    <source>
        <dbReference type="EMBL" id="KZX11754.1"/>
    </source>
</evidence>
<sequence length="232" mass="26009">MKILQVSDVHSEDNSKFNRYLDENDIDLLIISGDITNFGPPEFAINFLNNIFLKEIPIIAIPGNCDNPESIEAIKRSNAIFAHNKVIFFKGIIIYSFGGSNPTPFNTPFEFSEEELYDNLKNLFNKSPLILDENDKRSFIEDNLRVLLTHAPPIDSEADKIENGAHVGSSSVNKIIKEFNPNLNLCGHIHEAESISKINDTIVVNPGMLKNNKGILIDINGLDIKVNIIEFN</sequence>
<accession>A0A166A9M7</accession>
<evidence type="ECO:0000313" key="3">
    <source>
        <dbReference type="Proteomes" id="UP000077066"/>
    </source>
</evidence>
<keyword evidence="2" id="KW-0378">Hydrolase</keyword>
<dbReference type="Pfam" id="PF00149">
    <property type="entry name" value="Metallophos"/>
    <property type="match status" value="1"/>
</dbReference>
<dbReference type="RefSeq" id="WP_066972896.1">
    <property type="nucleotide sequence ID" value="NZ_LWMT01000242.1"/>
</dbReference>
<proteinExistence type="predicted"/>
<keyword evidence="3" id="KW-1185">Reference proteome</keyword>
<name>A0A166A9M7_9EURY</name>
<evidence type="ECO:0000259" key="1">
    <source>
        <dbReference type="Pfam" id="PF00149"/>
    </source>
</evidence>
<dbReference type="Gene3D" id="3.60.21.10">
    <property type="match status" value="1"/>
</dbReference>
<dbReference type="PANTHER" id="PTHR37523:SF1">
    <property type="entry name" value="CALCINEURIN-LIKE PHOSPHOESTERASE DOMAIN-CONTAINING PROTEIN"/>
    <property type="match status" value="1"/>
</dbReference>
<protein>
    <submittedName>
        <fullName evidence="2">3',5'-cyclic adenosine monophosphate phosphodiesterase CpdA</fullName>
        <ecNumber evidence="2">3.1.4.17</ecNumber>
    </submittedName>
</protein>